<dbReference type="FunCoup" id="A0A395JL78">
    <property type="interactions" value="638"/>
</dbReference>
<dbReference type="FunFam" id="3.30.2350.10:FF:000006">
    <property type="entry name" value="Pseudouridine synthase"/>
    <property type="match status" value="1"/>
</dbReference>
<name>A0A395JL78_9GAMM</name>
<dbReference type="Gene3D" id="3.30.2350.10">
    <property type="entry name" value="Pseudouridine synthase"/>
    <property type="match status" value="1"/>
</dbReference>
<comment type="caution">
    <text evidence="10">The sequence shown here is derived from an EMBL/GenBank/DDBJ whole genome shotgun (WGS) entry which is preliminary data.</text>
</comment>
<evidence type="ECO:0000256" key="5">
    <source>
        <dbReference type="ARBA" id="ARBA00056072"/>
    </source>
</evidence>
<keyword evidence="3 8" id="KW-0413">Isomerase</keyword>
<evidence type="ECO:0000256" key="7">
    <source>
        <dbReference type="PROSITE-ProRule" id="PRU00182"/>
    </source>
</evidence>
<evidence type="ECO:0000256" key="4">
    <source>
        <dbReference type="ARBA" id="ARBA00036882"/>
    </source>
</evidence>
<evidence type="ECO:0000313" key="11">
    <source>
        <dbReference type="Proteomes" id="UP000253083"/>
    </source>
</evidence>
<dbReference type="PROSITE" id="PS01129">
    <property type="entry name" value="PSI_RLU"/>
    <property type="match status" value="1"/>
</dbReference>
<dbReference type="NCBIfam" id="NF008385">
    <property type="entry name" value="PRK11180.1"/>
    <property type="match status" value="1"/>
</dbReference>
<feature type="domain" description="Pseudouridine synthase RsuA/RluA-like" evidence="9">
    <location>
        <begin position="97"/>
        <end position="246"/>
    </location>
</feature>
<protein>
    <recommendedName>
        <fullName evidence="8">Pseudouridine synthase</fullName>
        <ecNumber evidence="8">5.4.99.-</ecNumber>
    </recommendedName>
</protein>
<dbReference type="GO" id="GO:0160140">
    <property type="term" value="F:23S rRNA pseudouridine(1911/1915/1917) synthase activity"/>
    <property type="evidence" value="ECO:0007669"/>
    <property type="project" value="UniProtKB-EC"/>
</dbReference>
<evidence type="ECO:0000256" key="8">
    <source>
        <dbReference type="RuleBase" id="RU362028"/>
    </source>
</evidence>
<reference evidence="10 11" key="1">
    <citation type="submission" date="2018-06" db="EMBL/GenBank/DDBJ databases">
        <title>Genomic Encyclopedia of Type Strains, Phase IV (KMG-IV): sequencing the most valuable type-strain genomes for metagenomic binning, comparative biology and taxonomic classification.</title>
        <authorList>
            <person name="Goeker M."/>
        </authorList>
    </citation>
    <scope>NUCLEOTIDE SEQUENCE [LARGE SCALE GENOMIC DNA]</scope>
    <source>
        <strain evidence="10 11">DSM 24032</strain>
    </source>
</reference>
<organism evidence="10 11">
    <name type="scientific">Arenicella xantha</name>
    <dbReference type="NCBI Taxonomy" id="644221"/>
    <lineage>
        <taxon>Bacteria</taxon>
        <taxon>Pseudomonadati</taxon>
        <taxon>Pseudomonadota</taxon>
        <taxon>Gammaproteobacteria</taxon>
        <taxon>Arenicellales</taxon>
        <taxon>Arenicellaceae</taxon>
        <taxon>Arenicella</taxon>
    </lineage>
</organism>
<dbReference type="InterPro" id="IPR006225">
    <property type="entry name" value="PsdUridine_synth_RluC/D"/>
</dbReference>
<dbReference type="AlphaFoldDB" id="A0A395JL78"/>
<dbReference type="PANTHER" id="PTHR21600">
    <property type="entry name" value="MITOCHONDRIAL RNA PSEUDOURIDINE SYNTHASE"/>
    <property type="match status" value="1"/>
</dbReference>
<dbReference type="CDD" id="cd00165">
    <property type="entry name" value="S4"/>
    <property type="match status" value="1"/>
</dbReference>
<dbReference type="InterPro" id="IPR036986">
    <property type="entry name" value="S4_RNA-bd_sf"/>
</dbReference>
<keyword evidence="2 7" id="KW-0694">RNA-binding</keyword>
<accession>A0A395JL78</accession>
<dbReference type="CDD" id="cd02869">
    <property type="entry name" value="PseudoU_synth_RluA_like"/>
    <property type="match status" value="1"/>
</dbReference>
<comment type="catalytic activity">
    <reaction evidence="4">
        <text>uridine(1911/1915/1917) in 23S rRNA = pseudouridine(1911/1915/1917) in 23S rRNA</text>
        <dbReference type="Rhea" id="RHEA:42524"/>
        <dbReference type="Rhea" id="RHEA-COMP:10097"/>
        <dbReference type="Rhea" id="RHEA-COMP:10098"/>
        <dbReference type="ChEBI" id="CHEBI:65314"/>
        <dbReference type="ChEBI" id="CHEBI:65315"/>
        <dbReference type="EC" id="5.4.99.23"/>
    </reaction>
</comment>
<gene>
    <name evidence="10" type="ORF">DFR28_10778</name>
</gene>
<keyword evidence="11" id="KW-1185">Reference proteome</keyword>
<evidence type="ECO:0000256" key="2">
    <source>
        <dbReference type="ARBA" id="ARBA00022884"/>
    </source>
</evidence>
<comment type="function">
    <text evidence="5">Responsible for synthesis of pseudouridine from uracil at positions 1911, 1915 and 1917 in 23S ribosomal RNA.</text>
</comment>
<dbReference type="PANTHER" id="PTHR21600:SF44">
    <property type="entry name" value="RIBOSOMAL LARGE SUBUNIT PSEUDOURIDINE SYNTHASE D"/>
    <property type="match status" value="1"/>
</dbReference>
<proteinExistence type="inferred from homology"/>
<dbReference type="RefSeq" id="WP_113955735.1">
    <property type="nucleotide sequence ID" value="NZ_QNRT01000007.1"/>
</dbReference>
<dbReference type="SUPFAM" id="SSF55174">
    <property type="entry name" value="Alpha-L RNA-binding motif"/>
    <property type="match status" value="1"/>
</dbReference>
<comment type="catalytic activity">
    <reaction evidence="8">
        <text>a uridine in RNA = a pseudouridine in RNA</text>
        <dbReference type="Rhea" id="RHEA:48348"/>
        <dbReference type="Rhea" id="RHEA-COMP:12068"/>
        <dbReference type="Rhea" id="RHEA-COMP:12069"/>
        <dbReference type="ChEBI" id="CHEBI:65314"/>
        <dbReference type="ChEBI" id="CHEBI:65315"/>
    </reaction>
</comment>
<dbReference type="GO" id="GO:0003723">
    <property type="term" value="F:RNA binding"/>
    <property type="evidence" value="ECO:0007669"/>
    <property type="project" value="UniProtKB-KW"/>
</dbReference>
<evidence type="ECO:0000256" key="6">
    <source>
        <dbReference type="PIRSR" id="PIRSR606225-1"/>
    </source>
</evidence>
<evidence type="ECO:0000256" key="1">
    <source>
        <dbReference type="ARBA" id="ARBA00010876"/>
    </source>
</evidence>
<dbReference type="Gene3D" id="3.10.290.10">
    <property type="entry name" value="RNA-binding S4 domain"/>
    <property type="match status" value="1"/>
</dbReference>
<dbReference type="InterPro" id="IPR006224">
    <property type="entry name" value="PsdUridine_synth_RluA-like_CS"/>
</dbReference>
<sequence length="322" mass="36850">MTQSDNHIDSQHHSFTVPEELYGQRVDKALTVLFEGHSRSTVQTWIKQGLVSVDEELPRQKDKVYGGEVIEVDVPEIRQGEWEAQDIALNIVYQDDHLLVINKPAGLVVHPGAGNPDQTLLNGLLFHFPDNRALPRAGIVHRLDKETSGLMLVAKTEAARLGLIDQLVDHSLHREYMALVHGRVISGNTVDEPIGRDKHDRRKMAVNMMGKEAITHYRVDERYRNHTLLRVQLETGRTHQIRVHMAYIGFSLVGDPVYGRRLSIPSDCHPDLERELRSFRRQALHAKRIEYRHPVIDEHQAWECELPDDMQDLLTACAEDFS</sequence>
<dbReference type="GO" id="GO:0000455">
    <property type="term" value="P:enzyme-directed rRNA pseudouridine synthesis"/>
    <property type="evidence" value="ECO:0007669"/>
    <property type="project" value="TreeGrafter"/>
</dbReference>
<dbReference type="EMBL" id="QNRT01000007">
    <property type="protein sequence ID" value="RBP48476.1"/>
    <property type="molecule type" value="Genomic_DNA"/>
</dbReference>
<feature type="active site" evidence="6">
    <location>
        <position position="144"/>
    </location>
</feature>
<dbReference type="Pfam" id="PF00849">
    <property type="entry name" value="PseudoU_synth_2"/>
    <property type="match status" value="1"/>
</dbReference>
<dbReference type="InParanoid" id="A0A395JL78"/>
<evidence type="ECO:0000256" key="3">
    <source>
        <dbReference type="ARBA" id="ARBA00023235"/>
    </source>
</evidence>
<comment type="similarity">
    <text evidence="1 8">Belongs to the pseudouridine synthase RluA family.</text>
</comment>
<evidence type="ECO:0000259" key="9">
    <source>
        <dbReference type="Pfam" id="PF00849"/>
    </source>
</evidence>
<dbReference type="Proteomes" id="UP000253083">
    <property type="component" value="Unassembled WGS sequence"/>
</dbReference>
<dbReference type="OrthoDB" id="9807829at2"/>
<dbReference type="NCBIfam" id="TIGR00005">
    <property type="entry name" value="rluA_subfam"/>
    <property type="match status" value="1"/>
</dbReference>
<dbReference type="InterPro" id="IPR006145">
    <property type="entry name" value="PsdUridine_synth_RsuA/RluA"/>
</dbReference>
<dbReference type="InterPro" id="IPR020103">
    <property type="entry name" value="PsdUridine_synth_cat_dom_sf"/>
</dbReference>
<dbReference type="SUPFAM" id="SSF55120">
    <property type="entry name" value="Pseudouridine synthase"/>
    <property type="match status" value="1"/>
</dbReference>
<dbReference type="EC" id="5.4.99.-" evidence="8"/>
<evidence type="ECO:0000313" key="10">
    <source>
        <dbReference type="EMBL" id="RBP48476.1"/>
    </source>
</evidence>
<dbReference type="InterPro" id="IPR050188">
    <property type="entry name" value="RluA_PseudoU_synthase"/>
</dbReference>
<dbReference type="PROSITE" id="PS50889">
    <property type="entry name" value="S4"/>
    <property type="match status" value="1"/>
</dbReference>